<keyword evidence="8 9" id="KW-0472">Membrane</keyword>
<keyword evidence="3" id="KW-0285">Flavoprotein</keyword>
<feature type="transmembrane region" description="Helical" evidence="9">
    <location>
        <begin position="30"/>
        <end position="50"/>
    </location>
</feature>
<feature type="transmembrane region" description="Helical" evidence="9">
    <location>
        <begin position="62"/>
        <end position="91"/>
    </location>
</feature>
<reference evidence="10 11" key="1">
    <citation type="submission" date="2014-02" db="EMBL/GenBank/DDBJ databases">
        <title>Aquamicrobium defluvii Genome sequencing.</title>
        <authorList>
            <person name="Wang X."/>
        </authorList>
    </citation>
    <scope>NUCLEOTIDE SEQUENCE [LARGE SCALE GENOMIC DNA]</scope>
    <source>
        <strain evidence="10 11">W13Z1</strain>
    </source>
</reference>
<evidence type="ECO:0000256" key="1">
    <source>
        <dbReference type="ARBA" id="ARBA00022448"/>
    </source>
</evidence>
<feature type="transmembrane region" description="Helical" evidence="9">
    <location>
        <begin position="172"/>
        <end position="189"/>
    </location>
</feature>
<feature type="transmembrane region" description="Helical" evidence="9">
    <location>
        <begin position="201"/>
        <end position="218"/>
    </location>
</feature>
<dbReference type="PATRIC" id="fig|69279.3.peg.3723"/>
<evidence type="ECO:0000256" key="6">
    <source>
        <dbReference type="ARBA" id="ARBA00022967"/>
    </source>
</evidence>
<evidence type="ECO:0000256" key="5">
    <source>
        <dbReference type="ARBA" id="ARBA00022692"/>
    </source>
</evidence>
<evidence type="ECO:0000256" key="7">
    <source>
        <dbReference type="ARBA" id="ARBA00022989"/>
    </source>
</evidence>
<evidence type="ECO:0000256" key="8">
    <source>
        <dbReference type="ARBA" id="ARBA00023136"/>
    </source>
</evidence>
<protein>
    <submittedName>
        <fullName evidence="10">NADH-quinone reductase</fullName>
    </submittedName>
</protein>
<dbReference type="GO" id="GO:0005886">
    <property type="term" value="C:plasma membrane"/>
    <property type="evidence" value="ECO:0007669"/>
    <property type="project" value="TreeGrafter"/>
</dbReference>
<evidence type="ECO:0000256" key="9">
    <source>
        <dbReference type="SAM" id="Phobius"/>
    </source>
</evidence>
<dbReference type="InterPro" id="IPR004338">
    <property type="entry name" value="NqrB/RnfD"/>
</dbReference>
<evidence type="ECO:0000313" key="10">
    <source>
        <dbReference type="EMBL" id="EXL03010.1"/>
    </source>
</evidence>
<keyword evidence="5 9" id="KW-0812">Transmembrane</keyword>
<accession>A0A011V3D9</accession>
<proteinExistence type="predicted"/>
<evidence type="ECO:0000313" key="11">
    <source>
        <dbReference type="Proteomes" id="UP000019849"/>
    </source>
</evidence>
<keyword evidence="7 9" id="KW-1133">Transmembrane helix</keyword>
<dbReference type="AlphaFoldDB" id="A0A011V3D9"/>
<dbReference type="STRING" id="69279.BG36_13150"/>
<dbReference type="EMBL" id="JENY01000027">
    <property type="protein sequence ID" value="EXL03010.1"/>
    <property type="molecule type" value="Genomic_DNA"/>
</dbReference>
<dbReference type="RefSeq" id="WP_051520703.1">
    <property type="nucleotide sequence ID" value="NZ_KK073899.1"/>
</dbReference>
<feature type="transmembrane region" description="Helical" evidence="9">
    <location>
        <begin position="149"/>
        <end position="166"/>
    </location>
</feature>
<keyword evidence="6" id="KW-1278">Translocase</keyword>
<dbReference type="Proteomes" id="UP000019849">
    <property type="component" value="Unassembled WGS sequence"/>
</dbReference>
<gene>
    <name evidence="10" type="ORF">BG36_13150</name>
</gene>
<dbReference type="PANTHER" id="PTHR30578:SF1">
    <property type="entry name" value="NA(+)-TRANSLOCATING NADH-QUINONE REDUCTASE SUBUNIT B"/>
    <property type="match status" value="1"/>
</dbReference>
<feature type="transmembrane region" description="Helical" evidence="9">
    <location>
        <begin position="125"/>
        <end position="142"/>
    </location>
</feature>
<comment type="caution">
    <text evidence="10">The sequence shown here is derived from an EMBL/GenBank/DDBJ whole genome shotgun (WGS) entry which is preliminary data.</text>
</comment>
<name>A0A011V3D9_9HYPH</name>
<dbReference type="Pfam" id="PF03116">
    <property type="entry name" value="NQR2_RnfD_RnfE"/>
    <property type="match status" value="2"/>
</dbReference>
<keyword evidence="2" id="KW-0597">Phosphoprotein</keyword>
<dbReference type="HOGENOM" id="CLU_093057_0_0_5"/>
<feature type="transmembrane region" description="Helical" evidence="9">
    <location>
        <begin position="224"/>
        <end position="244"/>
    </location>
</feature>
<dbReference type="PANTHER" id="PTHR30578">
    <property type="entry name" value="ELECTRON TRANSPORT COMPLEX PROTEIN RNFD"/>
    <property type="match status" value="1"/>
</dbReference>
<dbReference type="eggNOG" id="COG4658">
    <property type="taxonomic scope" value="Bacteria"/>
</dbReference>
<organism evidence="10 11">
    <name type="scientific">Aquamicrobium defluvii</name>
    <dbReference type="NCBI Taxonomy" id="69279"/>
    <lineage>
        <taxon>Bacteria</taxon>
        <taxon>Pseudomonadati</taxon>
        <taxon>Pseudomonadota</taxon>
        <taxon>Alphaproteobacteria</taxon>
        <taxon>Hyphomicrobiales</taxon>
        <taxon>Phyllobacteriaceae</taxon>
        <taxon>Aquamicrobium</taxon>
    </lineage>
</organism>
<evidence type="ECO:0000256" key="4">
    <source>
        <dbReference type="ARBA" id="ARBA00022643"/>
    </source>
</evidence>
<evidence type="ECO:0000256" key="2">
    <source>
        <dbReference type="ARBA" id="ARBA00022553"/>
    </source>
</evidence>
<keyword evidence="1" id="KW-0813">Transport</keyword>
<keyword evidence="4" id="KW-0288">FMN</keyword>
<sequence>MRHGFVRDDLPGLAGLLAPALMLASQDSWFSARLLFCAVLVIGWQSAFAFMRGQGVTPYYSLVSAALVAICVPASAPFWQLAIGISFGFVLGEAVFGGRGRNFVQPVVLTLAFLAFSFADQPWREGVSLPIVVALPALALLVSAGQARLSVLLAFAIALAVPASLISPELPALFFKSGIMLLALLFLTADPVTSGSTTAGRILYGLLAGGLTALFSTGGPAFGALVFATLLASIFAPLLDHMVASAHTRFMRRRARRLRNV</sequence>
<evidence type="ECO:0000256" key="3">
    <source>
        <dbReference type="ARBA" id="ARBA00022630"/>
    </source>
</evidence>
<dbReference type="GO" id="GO:0055085">
    <property type="term" value="P:transmembrane transport"/>
    <property type="evidence" value="ECO:0007669"/>
    <property type="project" value="InterPro"/>
</dbReference>